<keyword evidence="3" id="KW-0732">Signal</keyword>
<dbReference type="Proteomes" id="UP000515913">
    <property type="component" value="Chromosome"/>
</dbReference>
<dbReference type="InterPro" id="IPR029132">
    <property type="entry name" value="CBAH/NAAA_C"/>
</dbReference>
<dbReference type="GO" id="GO:0016787">
    <property type="term" value="F:hydrolase activity"/>
    <property type="evidence" value="ECO:0007669"/>
    <property type="project" value="UniProtKB-KW"/>
</dbReference>
<gene>
    <name evidence="5" type="ORF">H9Q81_02010</name>
</gene>
<dbReference type="PANTHER" id="PTHR35527">
    <property type="entry name" value="CHOLOYLGLYCINE HYDROLASE"/>
    <property type="match status" value="1"/>
</dbReference>
<name>A0A7G9GXV7_9FUSO</name>
<dbReference type="Pfam" id="PF02275">
    <property type="entry name" value="CBAH"/>
    <property type="match status" value="1"/>
</dbReference>
<dbReference type="EMBL" id="CP060637">
    <property type="protein sequence ID" value="QNM15639.1"/>
    <property type="molecule type" value="Genomic_DNA"/>
</dbReference>
<dbReference type="Gene3D" id="3.60.60.10">
    <property type="entry name" value="Penicillin V Acylase, Chain A"/>
    <property type="match status" value="1"/>
</dbReference>
<comment type="similarity">
    <text evidence="1">Belongs to the peptidase C59 family.</text>
</comment>
<feature type="domain" description="Choloylglycine hydrolase/NAAA C-terminal" evidence="4">
    <location>
        <begin position="22"/>
        <end position="343"/>
    </location>
</feature>
<evidence type="ECO:0000313" key="6">
    <source>
        <dbReference type="Proteomes" id="UP000515913"/>
    </source>
</evidence>
<keyword evidence="6" id="KW-1185">Reference proteome</keyword>
<dbReference type="SUPFAM" id="SSF56235">
    <property type="entry name" value="N-terminal nucleophile aminohydrolases (Ntn hydrolases)"/>
    <property type="match status" value="1"/>
</dbReference>
<sequence>MKIWFSLVSVLFFIISSIGYACTGITVKTNKNDVLQARTVEYGEGNLNSQLVITPRGHEFQSLTPEGKINGLKWKNKYGYVGISMINEIFIGEGVNEEGLNAGIFYFPHYGKLKNYNPKDASSSLVDMEFVKWILGNFKTVDEVKEGLKNITIVSVEEKEGKQLSTGHWRVGDKNGGNIVIEIVENGQVKIYDNKVGVLTNSPDYDWHIKNLNNYINLYAGNAKDYTVDGQQIFSFGAGTGMLGLPGDITPPSRFIRAFLFLKTLKTPESTLEGVLSAFHVLNNFDIPIGVEYSAEHKKYIPKGILSATQWTTVSNLTDREFYYKTMNDNQIRKVDLKKMDFNNIKYQAIPLDDGNGIKELVIK</sequence>
<protein>
    <submittedName>
        <fullName evidence="5">Choloylglycine hydrolase family protein</fullName>
    </submittedName>
</protein>
<reference evidence="5 6" key="1">
    <citation type="submission" date="2020-08" db="EMBL/GenBank/DDBJ databases">
        <authorList>
            <person name="Liu C."/>
            <person name="Sun Q."/>
        </authorList>
    </citation>
    <scope>NUCLEOTIDE SEQUENCE [LARGE SCALE GENOMIC DNA]</scope>
    <source>
        <strain evidence="5 6">NSJ-57</strain>
    </source>
</reference>
<evidence type="ECO:0000259" key="4">
    <source>
        <dbReference type="Pfam" id="PF02275"/>
    </source>
</evidence>
<feature type="chain" id="PRO_5028848629" evidence="3">
    <location>
        <begin position="22"/>
        <end position="364"/>
    </location>
</feature>
<dbReference type="PANTHER" id="PTHR35527:SF2">
    <property type="entry name" value="HYDROLASE"/>
    <property type="match status" value="1"/>
</dbReference>
<organism evidence="5 6">
    <name type="scientific">Fusobacterium hominis</name>
    <dbReference type="NCBI Taxonomy" id="2764326"/>
    <lineage>
        <taxon>Bacteria</taxon>
        <taxon>Fusobacteriati</taxon>
        <taxon>Fusobacteriota</taxon>
        <taxon>Fusobacteriia</taxon>
        <taxon>Fusobacteriales</taxon>
        <taxon>Fusobacteriaceae</taxon>
        <taxon>Fusobacterium</taxon>
    </lineage>
</organism>
<evidence type="ECO:0000256" key="2">
    <source>
        <dbReference type="ARBA" id="ARBA00022801"/>
    </source>
</evidence>
<dbReference type="PROSITE" id="PS51257">
    <property type="entry name" value="PROKAR_LIPOPROTEIN"/>
    <property type="match status" value="1"/>
</dbReference>
<accession>A0A7G9GXV7</accession>
<evidence type="ECO:0000256" key="3">
    <source>
        <dbReference type="SAM" id="SignalP"/>
    </source>
</evidence>
<feature type="signal peptide" evidence="3">
    <location>
        <begin position="1"/>
        <end position="21"/>
    </location>
</feature>
<evidence type="ECO:0000256" key="1">
    <source>
        <dbReference type="ARBA" id="ARBA00006625"/>
    </source>
</evidence>
<evidence type="ECO:0000313" key="5">
    <source>
        <dbReference type="EMBL" id="QNM15639.1"/>
    </source>
</evidence>
<dbReference type="AlphaFoldDB" id="A0A7G9GXV7"/>
<dbReference type="InterPro" id="IPR052193">
    <property type="entry name" value="Peptidase_C59"/>
</dbReference>
<keyword evidence="2 5" id="KW-0378">Hydrolase</keyword>
<proteinExistence type="inferred from homology"/>
<dbReference type="InterPro" id="IPR029055">
    <property type="entry name" value="Ntn_hydrolases_N"/>
</dbReference>
<dbReference type="KEGG" id="fho:H9Q81_02010"/>
<dbReference type="RefSeq" id="WP_101475048.1">
    <property type="nucleotide sequence ID" value="NZ_CP060637.1"/>
</dbReference>
<dbReference type="CDD" id="cd00542">
    <property type="entry name" value="Ntn_PVA"/>
    <property type="match status" value="1"/>
</dbReference>